<proteinExistence type="predicted"/>
<feature type="domain" description="Flavodoxin" evidence="1">
    <location>
        <begin position="6"/>
        <end position="103"/>
    </location>
</feature>
<dbReference type="GO" id="GO:0006783">
    <property type="term" value="P:heme biosynthetic process"/>
    <property type="evidence" value="ECO:0007669"/>
    <property type="project" value="TreeGrafter"/>
</dbReference>
<dbReference type="Pfam" id="PF12724">
    <property type="entry name" value="Flavodoxin_5"/>
    <property type="match status" value="1"/>
</dbReference>
<dbReference type="PANTHER" id="PTHR38030:SF2">
    <property type="entry name" value="PROTOPORPHYRINOGEN IX DEHYDROGENASE [QUINONE]"/>
    <property type="match status" value="1"/>
</dbReference>
<dbReference type="RefSeq" id="WP_009525444.1">
    <property type="nucleotide sequence ID" value="NZ_JH414552.1"/>
</dbReference>
<dbReference type="Proteomes" id="UP000006437">
    <property type="component" value="Unassembled WGS sequence"/>
</dbReference>
<organism evidence="2 3">
    <name type="scientific">Peptoanaerobacter stomatis</name>
    <dbReference type="NCBI Taxonomy" id="796937"/>
    <lineage>
        <taxon>Bacteria</taxon>
        <taxon>Bacillati</taxon>
        <taxon>Bacillota</taxon>
        <taxon>Clostridia</taxon>
        <taxon>Peptostreptococcales</taxon>
        <taxon>Filifactoraceae</taxon>
        <taxon>Peptoanaerobacter</taxon>
    </lineage>
</organism>
<dbReference type="PATRIC" id="fig|796937.3.peg.402"/>
<evidence type="ECO:0000313" key="2">
    <source>
        <dbReference type="EMBL" id="EHL16369.1"/>
    </source>
</evidence>
<name>G9WYF8_9FIRM</name>
<dbReference type="GO" id="GO:0070819">
    <property type="term" value="F:menaquinone-dependent protoporphyrinogen oxidase activity"/>
    <property type="evidence" value="ECO:0007669"/>
    <property type="project" value="TreeGrafter"/>
</dbReference>
<dbReference type="InterPro" id="IPR029039">
    <property type="entry name" value="Flavoprotein-like_sf"/>
</dbReference>
<comment type="caution">
    <text evidence="2">The sequence shown here is derived from an EMBL/GenBank/DDBJ whole genome shotgun (WGS) entry which is preliminary data.</text>
</comment>
<dbReference type="GO" id="GO:0010181">
    <property type="term" value="F:FMN binding"/>
    <property type="evidence" value="ECO:0007669"/>
    <property type="project" value="TreeGrafter"/>
</dbReference>
<gene>
    <name evidence="2" type="ORF">HMPREF9629_01209</name>
</gene>
<sequence>MSNIAIICHSTHHGNTKKVVDEMAKAREIDIFTITQAKEQDFSSYEYIGFASGIYYQSLSKDILKLAQTICFNKNQKIFIVYTCGVINKKNTSKLEKIIKDKGINITDTFCCKGYDTFGPFKLIGGIAKGHPNAKDLDNAKTFITNL</sequence>
<dbReference type="BioCyc" id="EBAC796937-HMP:GMGH-1213-MONOMER"/>
<dbReference type="SUPFAM" id="SSF52218">
    <property type="entry name" value="Flavoproteins"/>
    <property type="match status" value="1"/>
</dbReference>
<dbReference type="HOGENOM" id="CLU_105338_0_0_9"/>
<accession>G9WYF8</accession>
<dbReference type="InterPro" id="IPR026816">
    <property type="entry name" value="Flavodoxin_dom"/>
</dbReference>
<reference evidence="2 3" key="1">
    <citation type="submission" date="2011-08" db="EMBL/GenBank/DDBJ databases">
        <title>The Genome Sequence of Eubacteriaceae bacterium ACC19a.</title>
        <authorList>
            <consortium name="The Broad Institute Genome Sequencing Platform"/>
            <person name="Earl A."/>
            <person name="Ward D."/>
            <person name="Feldgarden M."/>
            <person name="Gevers D."/>
            <person name="Sizova M."/>
            <person name="Hazen A."/>
            <person name="Epstein S."/>
            <person name="Young S.K."/>
            <person name="Zeng Q."/>
            <person name="Gargeya S."/>
            <person name="Fitzgerald M."/>
            <person name="Haas B."/>
            <person name="Abouelleil A."/>
            <person name="Alvarado L."/>
            <person name="Arachchi H.M."/>
            <person name="Berlin A."/>
            <person name="Brown A."/>
            <person name="Chapman S.B."/>
            <person name="Chen Z."/>
            <person name="Dunbar C."/>
            <person name="Freedman E."/>
            <person name="Gearin G."/>
            <person name="Gellesch M."/>
            <person name="Goldberg J."/>
            <person name="Griggs A."/>
            <person name="Gujja S."/>
            <person name="Heiman D."/>
            <person name="Howarth C."/>
            <person name="Larson L."/>
            <person name="Lui A."/>
            <person name="MacDonald P.J.P."/>
            <person name="Montmayeur A."/>
            <person name="Murphy C."/>
            <person name="Neiman D."/>
            <person name="Pearson M."/>
            <person name="Priest M."/>
            <person name="Roberts A."/>
            <person name="Saif S."/>
            <person name="Shea T."/>
            <person name="Shenoy N."/>
            <person name="Sisk P."/>
            <person name="Stolte C."/>
            <person name="Sykes S."/>
            <person name="Wortman J."/>
            <person name="Nusbaum C."/>
            <person name="Birren B."/>
        </authorList>
    </citation>
    <scope>NUCLEOTIDE SEQUENCE [LARGE SCALE GENOMIC DNA]</scope>
    <source>
        <strain evidence="2 3">ACC19a</strain>
    </source>
</reference>
<evidence type="ECO:0000313" key="3">
    <source>
        <dbReference type="Proteomes" id="UP000006437"/>
    </source>
</evidence>
<dbReference type="InterPro" id="IPR052200">
    <property type="entry name" value="Protoporphyrinogen_IX_DH"/>
</dbReference>
<evidence type="ECO:0000259" key="1">
    <source>
        <dbReference type="Pfam" id="PF12724"/>
    </source>
</evidence>
<dbReference type="PANTHER" id="PTHR38030">
    <property type="entry name" value="PROTOPORPHYRINOGEN IX DEHYDROGENASE [MENAQUINONE]"/>
    <property type="match status" value="1"/>
</dbReference>
<dbReference type="AlphaFoldDB" id="G9WYF8"/>
<dbReference type="Gene3D" id="3.40.50.360">
    <property type="match status" value="1"/>
</dbReference>
<dbReference type="EMBL" id="AFZE01000003">
    <property type="protein sequence ID" value="EHL16369.1"/>
    <property type="molecule type" value="Genomic_DNA"/>
</dbReference>
<protein>
    <recommendedName>
        <fullName evidence="1">Flavodoxin domain-containing protein</fullName>
    </recommendedName>
</protein>